<dbReference type="EMBL" id="JAXCEH010000027">
    <property type="protein sequence ID" value="MFA1558148.1"/>
    <property type="molecule type" value="Genomic_DNA"/>
</dbReference>
<organism evidence="2 3">
    <name type="scientific">Actinomadura chokoriensis</name>
    <dbReference type="NCBI Taxonomy" id="454156"/>
    <lineage>
        <taxon>Bacteria</taxon>
        <taxon>Bacillati</taxon>
        <taxon>Actinomycetota</taxon>
        <taxon>Actinomycetes</taxon>
        <taxon>Streptosporangiales</taxon>
        <taxon>Thermomonosporaceae</taxon>
        <taxon>Actinomadura</taxon>
    </lineage>
</organism>
<proteinExistence type="predicted"/>
<dbReference type="Pfam" id="PF19380">
    <property type="entry name" value="DUF5955"/>
    <property type="match status" value="1"/>
</dbReference>
<dbReference type="InterPro" id="IPR045999">
    <property type="entry name" value="DUF5955"/>
</dbReference>
<dbReference type="RefSeq" id="WP_371945055.1">
    <property type="nucleotide sequence ID" value="NZ_JAXCEH010000027.1"/>
</dbReference>
<evidence type="ECO:0000256" key="1">
    <source>
        <dbReference type="SAM" id="MobiDB-lite"/>
    </source>
</evidence>
<name>A0ABV4R8G4_9ACTN</name>
<sequence>MSERGDRGIRIGGNANVSGQVASGDNVTQNQQINAGPSSEVREALARVERLLDAHAGDVAEPARARRDLVDVREEAESGDPDAERMAGALERLGRRVAGVAALAEAVHGLAGALGVGG</sequence>
<keyword evidence="3" id="KW-1185">Reference proteome</keyword>
<feature type="compositionally biased region" description="Polar residues" evidence="1">
    <location>
        <begin position="15"/>
        <end position="37"/>
    </location>
</feature>
<evidence type="ECO:0000313" key="2">
    <source>
        <dbReference type="EMBL" id="MFA1558148.1"/>
    </source>
</evidence>
<reference evidence="2 3" key="1">
    <citation type="submission" date="2023-11" db="EMBL/GenBank/DDBJ databases">
        <title>Actinomadura monticuli sp. nov., isolated from volcanic ash.</title>
        <authorList>
            <person name="Lee S.D."/>
            <person name="Yang H."/>
            <person name="Kim I.S."/>
        </authorList>
    </citation>
    <scope>NUCLEOTIDE SEQUENCE [LARGE SCALE GENOMIC DNA]</scope>
    <source>
        <strain evidence="2 3">DSM 45346</strain>
    </source>
</reference>
<dbReference type="Proteomes" id="UP001569904">
    <property type="component" value="Unassembled WGS sequence"/>
</dbReference>
<feature type="region of interest" description="Disordered" evidence="1">
    <location>
        <begin position="1"/>
        <end position="37"/>
    </location>
</feature>
<comment type="caution">
    <text evidence="2">The sequence shown here is derived from an EMBL/GenBank/DDBJ whole genome shotgun (WGS) entry which is preliminary data.</text>
</comment>
<evidence type="ECO:0000313" key="3">
    <source>
        <dbReference type="Proteomes" id="UP001569904"/>
    </source>
</evidence>
<accession>A0ABV4R8G4</accession>
<protein>
    <submittedName>
        <fullName evidence="2">DUF5955 family protein</fullName>
    </submittedName>
</protein>
<gene>
    <name evidence="2" type="ORF">SM436_31060</name>
</gene>